<name>A0A4Y7L058_PAPSO</name>
<reference evidence="8 9" key="1">
    <citation type="journal article" date="2018" name="Science">
        <title>The opium poppy genome and morphinan production.</title>
        <authorList>
            <person name="Guo L."/>
            <person name="Winzer T."/>
            <person name="Yang X."/>
            <person name="Li Y."/>
            <person name="Ning Z."/>
            <person name="He Z."/>
            <person name="Teodor R."/>
            <person name="Lu Y."/>
            <person name="Bowser T.A."/>
            <person name="Graham I.A."/>
            <person name="Ye K."/>
        </authorList>
    </citation>
    <scope>NUCLEOTIDE SEQUENCE [LARGE SCALE GENOMIC DNA]</scope>
    <source>
        <strain evidence="9">cv. HN1</strain>
        <tissue evidence="8">Leaves</tissue>
    </source>
</reference>
<evidence type="ECO:0000256" key="6">
    <source>
        <dbReference type="PROSITE-ProRule" id="PRU00104"/>
    </source>
</evidence>
<evidence type="ECO:0000313" key="9">
    <source>
        <dbReference type="Proteomes" id="UP000316621"/>
    </source>
</evidence>
<sequence length="444" mass="51722">MASKLVRRSEEETEAAKDLNYLSKFPTYNVDDSHEHIIEFRSSGSAEALVSLVLNSPTQCYKQAAEESIKLFLYPNIRSMPKLIRKHCVRLVLVFCESLYSEDKHGDQHPLYYSCRKTLDTIRKLYPFVRELAKSLCRGLYKFRESSHTKVHTSLRLSIENDVQLLTFFSRYVIRAIEDHVILKGQSLPLDMDDDIFEQPCYLGEILFLENMYDDLNLEFIQCLAEVKGNVWYGRFFDHTPTWPSYLSVLRELKKFSKIFLNYEKDLLIQVSKYQYQMDILIKLSKRSDDLLWLLPYKNLINPISRDYLLMKMFPGVKLDFEKQHKMLIDRSQILTESFKPLSLATSKSLRCGLSVEFRNEEAVGYGVLREWFFVICQELFDPKGSLFLACPSDPPVVPRELNYFAFAGRVIALALMHEVQVGITFDPVFFYQLAGGVISLEDI</sequence>
<dbReference type="InterPro" id="IPR000569">
    <property type="entry name" value="HECT_dom"/>
</dbReference>
<dbReference type="EMBL" id="CM010723">
    <property type="protein sequence ID" value="RZC77818.1"/>
    <property type="molecule type" value="Genomic_DNA"/>
</dbReference>
<protein>
    <recommendedName>
        <fullName evidence="3">HECT-type E3 ubiquitin transferase</fullName>
        <ecNumber evidence="3">2.3.2.26</ecNumber>
    </recommendedName>
</protein>
<evidence type="ECO:0000256" key="4">
    <source>
        <dbReference type="ARBA" id="ARBA00022679"/>
    </source>
</evidence>
<dbReference type="Proteomes" id="UP000316621">
    <property type="component" value="Chromosome 9"/>
</dbReference>
<dbReference type="Gene3D" id="3.90.1750.10">
    <property type="entry name" value="Hect, E3 ligase catalytic domains"/>
    <property type="match status" value="1"/>
</dbReference>
<dbReference type="GO" id="GO:0006511">
    <property type="term" value="P:ubiquitin-dependent protein catabolic process"/>
    <property type="evidence" value="ECO:0007669"/>
    <property type="project" value="TreeGrafter"/>
</dbReference>
<dbReference type="GO" id="GO:0000209">
    <property type="term" value="P:protein polyubiquitination"/>
    <property type="evidence" value="ECO:0007669"/>
    <property type="project" value="TreeGrafter"/>
</dbReference>
<evidence type="ECO:0000256" key="2">
    <source>
        <dbReference type="ARBA" id="ARBA00004906"/>
    </source>
</evidence>
<dbReference type="STRING" id="3469.A0A4Y7L058"/>
<evidence type="ECO:0000259" key="7">
    <source>
        <dbReference type="PROSITE" id="PS50237"/>
    </source>
</evidence>
<comment type="caution">
    <text evidence="6">Lacks conserved residue(s) required for the propagation of feature annotation.</text>
</comment>
<dbReference type="InterPro" id="IPR050409">
    <property type="entry name" value="E3_ubiq-protein_ligase"/>
</dbReference>
<dbReference type="GO" id="GO:0061630">
    <property type="term" value="F:ubiquitin protein ligase activity"/>
    <property type="evidence" value="ECO:0007669"/>
    <property type="project" value="UniProtKB-EC"/>
</dbReference>
<evidence type="ECO:0000313" key="8">
    <source>
        <dbReference type="EMBL" id="RZC77818.1"/>
    </source>
</evidence>
<organism evidence="8 9">
    <name type="scientific">Papaver somniferum</name>
    <name type="common">Opium poppy</name>
    <dbReference type="NCBI Taxonomy" id="3469"/>
    <lineage>
        <taxon>Eukaryota</taxon>
        <taxon>Viridiplantae</taxon>
        <taxon>Streptophyta</taxon>
        <taxon>Embryophyta</taxon>
        <taxon>Tracheophyta</taxon>
        <taxon>Spermatophyta</taxon>
        <taxon>Magnoliopsida</taxon>
        <taxon>Ranunculales</taxon>
        <taxon>Papaveraceae</taxon>
        <taxon>Papaveroideae</taxon>
        <taxon>Papaver</taxon>
    </lineage>
</organism>
<dbReference type="EC" id="2.3.2.26" evidence="3"/>
<evidence type="ECO:0000256" key="1">
    <source>
        <dbReference type="ARBA" id="ARBA00000885"/>
    </source>
</evidence>
<evidence type="ECO:0000256" key="5">
    <source>
        <dbReference type="ARBA" id="ARBA00022786"/>
    </source>
</evidence>
<comment type="catalytic activity">
    <reaction evidence="1">
        <text>S-ubiquitinyl-[E2 ubiquitin-conjugating enzyme]-L-cysteine + [acceptor protein]-L-lysine = [E2 ubiquitin-conjugating enzyme]-L-cysteine + N(6)-ubiquitinyl-[acceptor protein]-L-lysine.</text>
        <dbReference type="EC" id="2.3.2.26"/>
    </reaction>
</comment>
<keyword evidence="4" id="KW-0808">Transferase</keyword>
<dbReference type="PANTHER" id="PTHR11254">
    <property type="entry name" value="HECT DOMAIN UBIQUITIN-PROTEIN LIGASE"/>
    <property type="match status" value="1"/>
</dbReference>
<dbReference type="SUPFAM" id="SSF56204">
    <property type="entry name" value="Hect, E3 ligase catalytic domain"/>
    <property type="match status" value="1"/>
</dbReference>
<dbReference type="GO" id="GO:0005737">
    <property type="term" value="C:cytoplasm"/>
    <property type="evidence" value="ECO:0007669"/>
    <property type="project" value="TreeGrafter"/>
</dbReference>
<comment type="pathway">
    <text evidence="2">Protein modification; protein ubiquitination.</text>
</comment>
<dbReference type="PANTHER" id="PTHR11254:SF424">
    <property type="entry name" value="E3 UBIQUITIN-PROTEIN LIGASE UPL5"/>
    <property type="match status" value="1"/>
</dbReference>
<proteinExistence type="predicted"/>
<keyword evidence="9" id="KW-1185">Reference proteome</keyword>
<dbReference type="AlphaFoldDB" id="A0A4Y7L058"/>
<keyword evidence="5 6" id="KW-0833">Ubl conjugation pathway</keyword>
<accession>A0A4Y7L058</accession>
<gene>
    <name evidence="8" type="ORF">C5167_002566</name>
</gene>
<dbReference type="InterPro" id="IPR035983">
    <property type="entry name" value="Hect_E3_ubiquitin_ligase"/>
</dbReference>
<dbReference type="Pfam" id="PF00632">
    <property type="entry name" value="HECT"/>
    <property type="match status" value="1"/>
</dbReference>
<feature type="domain" description="HECT" evidence="7">
    <location>
        <begin position="346"/>
        <end position="444"/>
    </location>
</feature>
<dbReference type="OMA" id="EIMNDEH"/>
<evidence type="ECO:0000256" key="3">
    <source>
        <dbReference type="ARBA" id="ARBA00012485"/>
    </source>
</evidence>
<dbReference type="Gramene" id="RZC77818">
    <property type="protein sequence ID" value="RZC77818"/>
    <property type="gene ID" value="C5167_002566"/>
</dbReference>
<dbReference type="PROSITE" id="PS50237">
    <property type="entry name" value="HECT"/>
    <property type="match status" value="1"/>
</dbReference>